<dbReference type="Pfam" id="PF16816">
    <property type="entry name" value="DotD"/>
    <property type="match status" value="1"/>
</dbReference>
<proteinExistence type="predicted"/>
<dbReference type="InterPro" id="IPR038140">
    <property type="entry name" value="DotD_sf"/>
</dbReference>
<organism evidence="2 3">
    <name type="scientific">Acetobacter malorum DSM 14337</name>
    <dbReference type="NCBI Taxonomy" id="1307910"/>
    <lineage>
        <taxon>Bacteria</taxon>
        <taxon>Pseudomonadati</taxon>
        <taxon>Pseudomonadota</taxon>
        <taxon>Alphaproteobacteria</taxon>
        <taxon>Acetobacterales</taxon>
        <taxon>Acetobacteraceae</taxon>
        <taxon>Acetobacter</taxon>
    </lineage>
</organism>
<protein>
    <recommendedName>
        <fullName evidence="4">Secretin/TonB short N-terminal domain-containing protein</fullName>
    </recommendedName>
</protein>
<evidence type="ECO:0000313" key="3">
    <source>
        <dbReference type="Proteomes" id="UP001065047"/>
    </source>
</evidence>
<feature type="region of interest" description="Disordered" evidence="1">
    <location>
        <begin position="118"/>
        <end position="158"/>
    </location>
</feature>
<dbReference type="EMBL" id="BAPF01000054">
    <property type="protein sequence ID" value="GBQ85386.1"/>
    <property type="molecule type" value="Genomic_DNA"/>
</dbReference>
<reference evidence="2" key="1">
    <citation type="submission" date="2013-04" db="EMBL/GenBank/DDBJ databases">
        <title>The genome sequencing project of 58 acetic acid bacteria.</title>
        <authorList>
            <person name="Okamoto-Kainuma A."/>
            <person name="Ishikawa M."/>
            <person name="Umino S."/>
            <person name="Koizumi Y."/>
            <person name="Shiwa Y."/>
            <person name="Yoshikawa H."/>
            <person name="Matsutani M."/>
            <person name="Matsushita K."/>
        </authorList>
    </citation>
    <scope>NUCLEOTIDE SEQUENCE</scope>
    <source>
        <strain evidence="2">DSM 14337</strain>
    </source>
</reference>
<feature type="compositionally biased region" description="Basic and acidic residues" evidence="1">
    <location>
        <begin position="118"/>
        <end position="138"/>
    </location>
</feature>
<dbReference type="Gene3D" id="3.55.50.60">
    <property type="entry name" value="DotD protein"/>
    <property type="match status" value="1"/>
</dbReference>
<dbReference type="InterPro" id="IPR031817">
    <property type="entry name" value="DotD"/>
</dbReference>
<keyword evidence="3" id="KW-1185">Reference proteome</keyword>
<feature type="compositionally biased region" description="Basic residues" evidence="1">
    <location>
        <begin position="139"/>
        <end position="156"/>
    </location>
</feature>
<gene>
    <name evidence="2" type="ORF">AA14337_3058</name>
</gene>
<sequence length="188" mass="19990">MLAQAAMRVKDAQTKMAMVAAARTPPPASAIDESGLPPELQAKTTIDFTGPGVEVAKRLAESIGYGFIETGGDAKAPGIVTVQMQDMSVAKVLEDVGLQVQQYATLIVDPTQRRIEYRNESIRRSERSSPAKISDQKSHPARAPKRVSKPAKKPVARFRDANCHCTKSASVSVGNLPAGFVSATGASE</sequence>
<evidence type="ECO:0000313" key="2">
    <source>
        <dbReference type="EMBL" id="GBQ85386.1"/>
    </source>
</evidence>
<comment type="caution">
    <text evidence="2">The sequence shown here is derived from an EMBL/GenBank/DDBJ whole genome shotgun (WGS) entry which is preliminary data.</text>
</comment>
<accession>A0ABQ0PZD7</accession>
<evidence type="ECO:0000256" key="1">
    <source>
        <dbReference type="SAM" id="MobiDB-lite"/>
    </source>
</evidence>
<name>A0ABQ0PZD7_9PROT</name>
<evidence type="ECO:0008006" key="4">
    <source>
        <dbReference type="Google" id="ProtNLM"/>
    </source>
</evidence>
<dbReference type="Proteomes" id="UP001065047">
    <property type="component" value="Unassembled WGS sequence"/>
</dbReference>